<gene>
    <name evidence="1" type="primary">cse4</name>
    <name evidence="1" type="ORF">KIM372_02740</name>
</gene>
<sequence>MFVDLYAIQAVPPSNINRDDTGSPKTAYYGGTLRSRVSSQAWKKAIRHEFEHTVPKNEIGYRTKVAVSLIQREIDAERPDLVEQSEELATAAIEASGLKVEASTRAGEQSGAPVTQYLIFIGAREIQGLAAVAISWADQGENLKKPSAAMKKEVLSVFHGPKALDIALFGRMLADIPQLNEDASAQVAHAISVDKVAQEYDYFTAVDDCAQDDNAGAAMIDTVGFNSSTLYRYATVNVDSLAEQLGDADAAAKGLVAFTEAFIRSMPTGKQNSFANRTLPSTVVIALRDEQPVNVVDAFQDAIRPEEGESVARKAAQALGRKLKEVGQAYDAVPIKAWNIVADKPVEQLNAISKTVDLAQAKAELGETVLASLTKGQE</sequence>
<organism evidence="1 2">
    <name type="scientific">Bombiscardovia nodaiensis</name>
    <dbReference type="NCBI Taxonomy" id="2932181"/>
    <lineage>
        <taxon>Bacteria</taxon>
        <taxon>Bacillati</taxon>
        <taxon>Actinomycetota</taxon>
        <taxon>Actinomycetes</taxon>
        <taxon>Bifidobacteriales</taxon>
        <taxon>Bifidobacteriaceae</taxon>
        <taxon>Bombiscardovia</taxon>
    </lineage>
</organism>
<reference evidence="1 2" key="1">
    <citation type="journal article" date="2023" name="Microbiol. Spectr.">
        <title>Symbiosis of Carpenter Bees with Uncharacterized Lactic Acid Bacteria Showing NAD Auxotrophy.</title>
        <authorList>
            <person name="Kawasaki S."/>
            <person name="Ozawa K."/>
            <person name="Mori T."/>
            <person name="Yamamoto A."/>
            <person name="Ito M."/>
            <person name="Ohkuma M."/>
            <person name="Sakamoto M."/>
            <person name="Matsutani M."/>
        </authorList>
    </citation>
    <scope>NUCLEOTIDE SEQUENCE [LARGE SCALE GENOMIC DNA]</scope>
    <source>
        <strain evidence="1 2">Kim37-2</strain>
    </source>
</reference>
<dbReference type="NCBIfam" id="TIGR01869">
    <property type="entry name" value="casC_Cse4"/>
    <property type="match status" value="1"/>
</dbReference>
<accession>A0ABN6SB99</accession>
<dbReference type="EMBL" id="AP026798">
    <property type="protein sequence ID" value="BDR52367.1"/>
    <property type="molecule type" value="Genomic_DNA"/>
</dbReference>
<dbReference type="Pfam" id="PF09344">
    <property type="entry name" value="Cas_CT1975"/>
    <property type="match status" value="1"/>
</dbReference>
<name>A0ABN6SB99_9BIFI</name>
<keyword evidence="2" id="KW-1185">Reference proteome</keyword>
<proteinExistence type="predicted"/>
<evidence type="ECO:0000313" key="2">
    <source>
        <dbReference type="Proteomes" id="UP001321766"/>
    </source>
</evidence>
<protein>
    <submittedName>
        <fullName evidence="1">Type I-E CRISPR-associated protein Cas7/Cse4/CasC</fullName>
    </submittedName>
</protein>
<evidence type="ECO:0000313" key="1">
    <source>
        <dbReference type="EMBL" id="BDR52367.1"/>
    </source>
</evidence>
<dbReference type="InterPro" id="IPR010148">
    <property type="entry name" value="CRISPR-assoc_prot_CT1975"/>
</dbReference>
<dbReference type="Proteomes" id="UP001321766">
    <property type="component" value="Chromosome"/>
</dbReference>